<dbReference type="Proteomes" id="UP001335648">
    <property type="component" value="Unassembled WGS sequence"/>
</dbReference>
<feature type="region of interest" description="Disordered" evidence="1">
    <location>
        <begin position="31"/>
        <end position="92"/>
    </location>
</feature>
<dbReference type="AlphaFoldDB" id="A0AAN8C394"/>
<feature type="compositionally biased region" description="Gly residues" evidence="1">
    <location>
        <begin position="74"/>
        <end position="92"/>
    </location>
</feature>
<evidence type="ECO:0000313" key="2">
    <source>
        <dbReference type="EMBL" id="KAK5896501.1"/>
    </source>
</evidence>
<gene>
    <name evidence="2" type="ORF">CesoFtcFv8_009650</name>
</gene>
<keyword evidence="3" id="KW-1185">Reference proteome</keyword>
<evidence type="ECO:0000256" key="1">
    <source>
        <dbReference type="SAM" id="MobiDB-lite"/>
    </source>
</evidence>
<accession>A0AAN8C394</accession>
<comment type="caution">
    <text evidence="2">The sequence shown here is derived from an EMBL/GenBank/DDBJ whole genome shotgun (WGS) entry which is preliminary data.</text>
</comment>
<sequence>MDAAEWSGRGCWGRARGGACARAAGGRVEWLGDSGERGVGGGGGDGRARRSVGGGGSDDGVRGEGATVRAAAAGGVGGRGAGGGGGGAGESAGRVVGAGDGWVCRGGRGIAGVAVEGGAYEAGGRVRT</sequence>
<dbReference type="EMBL" id="JAULUE010002053">
    <property type="protein sequence ID" value="KAK5896501.1"/>
    <property type="molecule type" value="Genomic_DNA"/>
</dbReference>
<organism evidence="2 3">
    <name type="scientific">Champsocephalus esox</name>
    <name type="common">pike icefish</name>
    <dbReference type="NCBI Taxonomy" id="159716"/>
    <lineage>
        <taxon>Eukaryota</taxon>
        <taxon>Metazoa</taxon>
        <taxon>Chordata</taxon>
        <taxon>Craniata</taxon>
        <taxon>Vertebrata</taxon>
        <taxon>Euteleostomi</taxon>
        <taxon>Actinopterygii</taxon>
        <taxon>Neopterygii</taxon>
        <taxon>Teleostei</taxon>
        <taxon>Neoteleostei</taxon>
        <taxon>Acanthomorphata</taxon>
        <taxon>Eupercaria</taxon>
        <taxon>Perciformes</taxon>
        <taxon>Notothenioidei</taxon>
        <taxon>Channichthyidae</taxon>
        <taxon>Champsocephalus</taxon>
    </lineage>
</organism>
<evidence type="ECO:0000313" key="3">
    <source>
        <dbReference type="Proteomes" id="UP001335648"/>
    </source>
</evidence>
<proteinExistence type="predicted"/>
<protein>
    <submittedName>
        <fullName evidence="2">Uncharacterized protein</fullName>
    </submittedName>
</protein>
<feature type="compositionally biased region" description="Low complexity" evidence="1">
    <location>
        <begin position="64"/>
        <end position="73"/>
    </location>
</feature>
<reference evidence="2 3" key="1">
    <citation type="journal article" date="2023" name="Mol. Biol. Evol.">
        <title>Genomics of Secondarily Temperate Adaptation in the Only Non-Antarctic Icefish.</title>
        <authorList>
            <person name="Rivera-Colon A.G."/>
            <person name="Rayamajhi N."/>
            <person name="Minhas B.F."/>
            <person name="Madrigal G."/>
            <person name="Bilyk K.T."/>
            <person name="Yoon V."/>
            <person name="Hune M."/>
            <person name="Gregory S."/>
            <person name="Cheng C.H.C."/>
            <person name="Catchen J.M."/>
        </authorList>
    </citation>
    <scope>NUCLEOTIDE SEQUENCE [LARGE SCALE GENOMIC DNA]</scope>
    <source>
        <strain evidence="2">JC2023a</strain>
    </source>
</reference>
<name>A0AAN8C394_9TELE</name>